<keyword evidence="3" id="KW-0547">Nucleotide-binding</keyword>
<dbReference type="GO" id="GO:0004359">
    <property type="term" value="F:glutaminase activity"/>
    <property type="evidence" value="ECO:0007669"/>
    <property type="project" value="InterPro"/>
</dbReference>
<gene>
    <name evidence="6" type="ORF">CTOB1V02_LOCUS17466</name>
</gene>
<evidence type="ECO:0000256" key="3">
    <source>
        <dbReference type="ARBA" id="ARBA00022741"/>
    </source>
</evidence>
<evidence type="ECO:0000256" key="2">
    <source>
        <dbReference type="ARBA" id="ARBA00022598"/>
    </source>
</evidence>
<dbReference type="GO" id="GO:0009435">
    <property type="term" value="P:NAD+ biosynthetic process"/>
    <property type="evidence" value="ECO:0007669"/>
    <property type="project" value="UniProtKB-UniPathway"/>
</dbReference>
<dbReference type="PANTHER" id="PTHR23090">
    <property type="entry name" value="NH 3 /GLUTAMINE-DEPENDENT NAD + SYNTHETASE"/>
    <property type="match status" value="1"/>
</dbReference>
<dbReference type="InterPro" id="IPR022310">
    <property type="entry name" value="NAD/GMP_synthase"/>
</dbReference>
<dbReference type="OrthoDB" id="2020662at2759"/>
<evidence type="ECO:0000256" key="1">
    <source>
        <dbReference type="ARBA" id="ARBA00004790"/>
    </source>
</evidence>
<feature type="non-terminal residue" evidence="6">
    <location>
        <position position="116"/>
    </location>
</feature>
<dbReference type="CDD" id="cd00553">
    <property type="entry name" value="NAD_synthase"/>
    <property type="match status" value="1"/>
</dbReference>
<evidence type="ECO:0000256" key="5">
    <source>
        <dbReference type="ARBA" id="ARBA00023027"/>
    </source>
</evidence>
<comment type="pathway">
    <text evidence="1">Cofactor biosynthesis; NAD(+) biosynthesis.</text>
</comment>
<keyword evidence="5" id="KW-0520">NAD</keyword>
<accession>A0A7R9A1F5</accession>
<reference evidence="6" key="1">
    <citation type="submission" date="2020-11" db="EMBL/GenBank/DDBJ databases">
        <authorList>
            <person name="Tran Van P."/>
        </authorList>
    </citation>
    <scope>NUCLEOTIDE SEQUENCE</scope>
</reference>
<dbReference type="InterPro" id="IPR003694">
    <property type="entry name" value="NAD_synthase"/>
</dbReference>
<dbReference type="GO" id="GO:0003952">
    <property type="term" value="F:NAD+ synthase (glutamine-hydrolyzing) activity"/>
    <property type="evidence" value="ECO:0007669"/>
    <property type="project" value="InterPro"/>
</dbReference>
<dbReference type="EMBL" id="OB735276">
    <property type="protein sequence ID" value="CAD7239651.1"/>
    <property type="molecule type" value="Genomic_DNA"/>
</dbReference>
<protein>
    <submittedName>
        <fullName evidence="6">Uncharacterized protein</fullName>
    </submittedName>
</protein>
<organism evidence="6">
    <name type="scientific">Cyprideis torosa</name>
    <dbReference type="NCBI Taxonomy" id="163714"/>
    <lineage>
        <taxon>Eukaryota</taxon>
        <taxon>Metazoa</taxon>
        <taxon>Ecdysozoa</taxon>
        <taxon>Arthropoda</taxon>
        <taxon>Crustacea</taxon>
        <taxon>Oligostraca</taxon>
        <taxon>Ostracoda</taxon>
        <taxon>Podocopa</taxon>
        <taxon>Podocopida</taxon>
        <taxon>Cytherocopina</taxon>
        <taxon>Cytheroidea</taxon>
        <taxon>Cytherideidae</taxon>
        <taxon>Cyprideis</taxon>
    </lineage>
</organism>
<dbReference type="InterPro" id="IPR014729">
    <property type="entry name" value="Rossmann-like_a/b/a_fold"/>
</dbReference>
<keyword evidence="4" id="KW-0067">ATP-binding</keyword>
<sequence length="116" mass="12646">MGSSNSSEATKTRAGRLAKDIGSNHHDLLIDRAVTAFLDIFRASTGLTPQFKAHGGTHTENLALQNLQARIRMVMSYLYAQLMRWATGLPGSLLVLGTANVDEALRGYMTKYDCSS</sequence>
<dbReference type="Pfam" id="PF02540">
    <property type="entry name" value="NAD_synthase"/>
    <property type="match status" value="1"/>
</dbReference>
<proteinExistence type="predicted"/>
<name>A0A7R9A1F5_9CRUS</name>
<dbReference type="GO" id="GO:0005524">
    <property type="term" value="F:ATP binding"/>
    <property type="evidence" value="ECO:0007669"/>
    <property type="project" value="UniProtKB-KW"/>
</dbReference>
<dbReference type="Gene3D" id="3.40.50.620">
    <property type="entry name" value="HUPs"/>
    <property type="match status" value="1"/>
</dbReference>
<dbReference type="UniPathway" id="UPA00253"/>
<keyword evidence="2" id="KW-0436">Ligase</keyword>
<dbReference type="SUPFAM" id="SSF52402">
    <property type="entry name" value="Adenine nucleotide alpha hydrolases-like"/>
    <property type="match status" value="1"/>
</dbReference>
<evidence type="ECO:0000256" key="4">
    <source>
        <dbReference type="ARBA" id="ARBA00022840"/>
    </source>
</evidence>
<evidence type="ECO:0000313" key="6">
    <source>
        <dbReference type="EMBL" id="CAD7239651.1"/>
    </source>
</evidence>
<dbReference type="AlphaFoldDB" id="A0A7R9A1F5"/>
<dbReference type="PANTHER" id="PTHR23090:SF9">
    <property type="entry name" value="GLUTAMINE-DEPENDENT NAD(+) SYNTHETASE"/>
    <property type="match status" value="1"/>
</dbReference>
<dbReference type="GO" id="GO:0005737">
    <property type="term" value="C:cytoplasm"/>
    <property type="evidence" value="ECO:0007669"/>
    <property type="project" value="InterPro"/>
</dbReference>